<gene>
    <name evidence="2" type="ORF">ZYGR_0H01160</name>
</gene>
<sequence length="312" mass="34804">MFNRVGRACYSTGVTQEFLQNILARAQEATAKKTDAVANPAKRRRDNVKKASRRSKPVAPRVKPAASPSVINKQPQFKKKNGAAMKGESEGVDLIDVMSGSKPRTNKKPGFRQSKREIPGMKKSTMIKGEGKQFVPKPVVQKEYAPQEPTPLSLMRFCPDIPVTPASRMINYSLDALKSANYPLNRFPNYGFYDNAQGPPKHITISLHTPNFGRYQPDQGLVFEREKFLSELAVECEPSKLAAEVSGKYQILKQHNKEDFKSIAKSEKKREELVANGEVVRKSLESNPLDPAVKELLYDVCSGLKPISDLTQ</sequence>
<proteinExistence type="predicted"/>
<dbReference type="Proteomes" id="UP000187013">
    <property type="component" value="Unassembled WGS sequence"/>
</dbReference>
<dbReference type="OrthoDB" id="4049658at2759"/>
<name>A0A1Q2ZV50_ZYGRO</name>
<reference evidence="2 3" key="1">
    <citation type="submission" date="2016-08" db="EMBL/GenBank/DDBJ databases">
        <title>Draft genome sequence of allopolyploid Zygosaccharomyces rouxii.</title>
        <authorList>
            <person name="Watanabe J."/>
            <person name="Uehara K."/>
            <person name="Mogi Y."/>
            <person name="Tsukioka Y."/>
        </authorList>
    </citation>
    <scope>NUCLEOTIDE SEQUENCE [LARGE SCALE GENOMIC DNA]</scope>
    <source>
        <strain evidence="2 3">NBRC 110957</strain>
    </source>
</reference>
<feature type="region of interest" description="Disordered" evidence="1">
    <location>
        <begin position="29"/>
        <end position="114"/>
    </location>
</feature>
<protein>
    <submittedName>
        <fullName evidence="2">Uncharacterized protein</fullName>
    </submittedName>
</protein>
<evidence type="ECO:0000313" key="3">
    <source>
        <dbReference type="Proteomes" id="UP000187013"/>
    </source>
</evidence>
<feature type="compositionally biased region" description="Basic residues" evidence="1">
    <location>
        <begin position="41"/>
        <end position="56"/>
    </location>
</feature>
<dbReference type="EMBL" id="BDGX01000008">
    <property type="protein sequence ID" value="GAV47275.1"/>
    <property type="molecule type" value="Genomic_DNA"/>
</dbReference>
<comment type="caution">
    <text evidence="2">The sequence shown here is derived from an EMBL/GenBank/DDBJ whole genome shotgun (WGS) entry which is preliminary data.</text>
</comment>
<dbReference type="eggNOG" id="ENOG502S2AE">
    <property type="taxonomic scope" value="Eukaryota"/>
</dbReference>
<dbReference type="AlphaFoldDB" id="A0A1Q2ZV50"/>
<organism evidence="2 3">
    <name type="scientific">Zygosaccharomyces rouxii</name>
    <dbReference type="NCBI Taxonomy" id="4956"/>
    <lineage>
        <taxon>Eukaryota</taxon>
        <taxon>Fungi</taxon>
        <taxon>Dikarya</taxon>
        <taxon>Ascomycota</taxon>
        <taxon>Saccharomycotina</taxon>
        <taxon>Saccharomycetes</taxon>
        <taxon>Saccharomycetales</taxon>
        <taxon>Saccharomycetaceae</taxon>
        <taxon>Zygosaccharomyces</taxon>
    </lineage>
</organism>
<evidence type="ECO:0000256" key="1">
    <source>
        <dbReference type="SAM" id="MobiDB-lite"/>
    </source>
</evidence>
<evidence type="ECO:0000313" key="2">
    <source>
        <dbReference type="EMBL" id="GAV47275.1"/>
    </source>
</evidence>
<accession>A0A1Q2ZV50</accession>